<dbReference type="Proteomes" id="UP001066276">
    <property type="component" value="Chromosome 11"/>
</dbReference>
<feature type="region of interest" description="Disordered" evidence="1">
    <location>
        <begin position="1"/>
        <end position="46"/>
    </location>
</feature>
<name>A0AAV7LTZ0_PLEWA</name>
<gene>
    <name evidence="2" type="ORF">NDU88_005389</name>
</gene>
<evidence type="ECO:0000313" key="3">
    <source>
        <dbReference type="Proteomes" id="UP001066276"/>
    </source>
</evidence>
<feature type="compositionally biased region" description="Polar residues" evidence="1">
    <location>
        <begin position="7"/>
        <end position="20"/>
    </location>
</feature>
<evidence type="ECO:0000256" key="1">
    <source>
        <dbReference type="SAM" id="MobiDB-lite"/>
    </source>
</evidence>
<dbReference type="PANTHER" id="PTHR11505">
    <property type="entry name" value="L1 TRANSPOSABLE ELEMENT-RELATED"/>
    <property type="match status" value="1"/>
</dbReference>
<comment type="caution">
    <text evidence="2">The sequence shown here is derived from an EMBL/GenBank/DDBJ whole genome shotgun (WGS) entry which is preliminary data.</text>
</comment>
<proteinExistence type="predicted"/>
<organism evidence="2 3">
    <name type="scientific">Pleurodeles waltl</name>
    <name type="common">Iberian ribbed newt</name>
    <dbReference type="NCBI Taxonomy" id="8319"/>
    <lineage>
        <taxon>Eukaryota</taxon>
        <taxon>Metazoa</taxon>
        <taxon>Chordata</taxon>
        <taxon>Craniata</taxon>
        <taxon>Vertebrata</taxon>
        <taxon>Euteleostomi</taxon>
        <taxon>Amphibia</taxon>
        <taxon>Batrachia</taxon>
        <taxon>Caudata</taxon>
        <taxon>Salamandroidea</taxon>
        <taxon>Salamandridae</taxon>
        <taxon>Pleurodelinae</taxon>
        <taxon>Pleurodeles</taxon>
    </lineage>
</organism>
<dbReference type="Gene3D" id="3.30.250.20">
    <property type="entry name" value="L1 transposable element, C-terminal domain"/>
    <property type="match status" value="1"/>
</dbReference>
<reference evidence="2" key="1">
    <citation type="journal article" date="2022" name="bioRxiv">
        <title>Sequencing and chromosome-scale assembly of the giantPleurodeles waltlgenome.</title>
        <authorList>
            <person name="Brown T."/>
            <person name="Elewa A."/>
            <person name="Iarovenko S."/>
            <person name="Subramanian E."/>
            <person name="Araus A.J."/>
            <person name="Petzold A."/>
            <person name="Susuki M."/>
            <person name="Suzuki K.-i.T."/>
            <person name="Hayashi T."/>
            <person name="Toyoda A."/>
            <person name="Oliveira C."/>
            <person name="Osipova E."/>
            <person name="Leigh N.D."/>
            <person name="Simon A."/>
            <person name="Yun M.H."/>
        </authorList>
    </citation>
    <scope>NUCLEOTIDE SEQUENCE</scope>
    <source>
        <strain evidence="2">20211129_DDA</strain>
        <tissue evidence="2">Liver</tissue>
    </source>
</reference>
<protein>
    <submittedName>
        <fullName evidence="2">Uncharacterized protein</fullName>
    </submittedName>
</protein>
<dbReference type="InterPro" id="IPR042566">
    <property type="entry name" value="L1_C"/>
</dbReference>
<sequence length="202" mass="22756">MGRHRQSVASQGNTTEQYTTPMPLPQRQMQSGGPEDALGVPGTTGETSQAELLAAIQGSRVALEGKIETWRWRVFVVERAHRASVAPHRPGAPPRAIIARLLNYKDRDCVLRAGRMSERAVFENCKISIYPDYTNKVQTSRKGFMEVKAKLRAMNVRYMLLYSARLKVISGGKSHFFDRRRRFGDGWRSGTKLRLVGRRGPA</sequence>
<evidence type="ECO:0000313" key="2">
    <source>
        <dbReference type="EMBL" id="KAJ1092278.1"/>
    </source>
</evidence>
<dbReference type="EMBL" id="JANPWB010000015">
    <property type="protein sequence ID" value="KAJ1092278.1"/>
    <property type="molecule type" value="Genomic_DNA"/>
</dbReference>
<dbReference type="AlphaFoldDB" id="A0AAV7LTZ0"/>
<dbReference type="InterPro" id="IPR004244">
    <property type="entry name" value="Transposase_22"/>
</dbReference>
<keyword evidence="3" id="KW-1185">Reference proteome</keyword>
<accession>A0AAV7LTZ0</accession>